<keyword evidence="3 6" id="KW-0812">Transmembrane</keyword>
<feature type="transmembrane region" description="Helical" evidence="6">
    <location>
        <begin position="436"/>
        <end position="460"/>
    </location>
</feature>
<name>A0A7J5Q4W6_9BACE</name>
<feature type="transmembrane region" description="Helical" evidence="6">
    <location>
        <begin position="185"/>
        <end position="206"/>
    </location>
</feature>
<dbReference type="InterPro" id="IPR050833">
    <property type="entry name" value="Poly_Biosynth_Transport"/>
</dbReference>
<feature type="transmembrane region" description="Helical" evidence="6">
    <location>
        <begin position="378"/>
        <end position="399"/>
    </location>
</feature>
<keyword evidence="2" id="KW-1003">Cell membrane</keyword>
<evidence type="ECO:0000256" key="3">
    <source>
        <dbReference type="ARBA" id="ARBA00022692"/>
    </source>
</evidence>
<comment type="subcellular location">
    <subcellularLocation>
        <location evidence="1">Cell membrane</location>
        <topology evidence="1">Multi-pass membrane protein</topology>
    </subcellularLocation>
</comment>
<comment type="caution">
    <text evidence="7">The sequence shown here is derived from an EMBL/GenBank/DDBJ whole genome shotgun (WGS) entry which is preliminary data.</text>
</comment>
<dbReference type="AlphaFoldDB" id="A0A7J5Q4W6"/>
<dbReference type="Proteomes" id="UP000438288">
    <property type="component" value="Unassembled WGS sequence"/>
</dbReference>
<feature type="transmembrane region" description="Helical" evidence="6">
    <location>
        <begin position="405"/>
        <end position="424"/>
    </location>
</feature>
<dbReference type="EMBL" id="WDCP01000099">
    <property type="protein sequence ID" value="KAB6336082.1"/>
    <property type="molecule type" value="Genomic_DNA"/>
</dbReference>
<evidence type="ECO:0000313" key="7">
    <source>
        <dbReference type="EMBL" id="KAB6336082.1"/>
    </source>
</evidence>
<evidence type="ECO:0000256" key="5">
    <source>
        <dbReference type="ARBA" id="ARBA00023136"/>
    </source>
</evidence>
<dbReference type="PANTHER" id="PTHR30250">
    <property type="entry name" value="PST FAMILY PREDICTED COLANIC ACID TRANSPORTER"/>
    <property type="match status" value="1"/>
</dbReference>
<protein>
    <submittedName>
        <fullName evidence="7">Lipopolysaccharide biosynthesis protein</fullName>
    </submittedName>
</protein>
<feature type="transmembrane region" description="Helical" evidence="6">
    <location>
        <begin position="314"/>
        <end position="338"/>
    </location>
</feature>
<accession>A0A7J5Q4W6</accession>
<evidence type="ECO:0000256" key="6">
    <source>
        <dbReference type="SAM" id="Phobius"/>
    </source>
</evidence>
<feature type="transmembrane region" description="Helical" evidence="6">
    <location>
        <begin position="344"/>
        <end position="366"/>
    </location>
</feature>
<dbReference type="RefSeq" id="WP_008643385.1">
    <property type="nucleotide sequence ID" value="NZ_CP042282.1"/>
</dbReference>
<evidence type="ECO:0000313" key="8">
    <source>
        <dbReference type="Proteomes" id="UP000438288"/>
    </source>
</evidence>
<gene>
    <name evidence="7" type="ORF">GAZ43_23900</name>
</gene>
<sequence>MVSQTKSLAKNTIFLYLRMFVVLTVSLFTTRIILKNLGVEDYGIYNVVGSIVALFSFLQTAMASANYRYLAFAIGKEDKEQLSAIFKSAFIISFAIVLAILLIGETLGLFYIYNYLNVPPERWDASCIVYQISLVSCMIQTMTMAYYSDVIAHEHMSFFAYLSFFESVLKISIAILIVFSPIDRLVFYASLILVSNMIILILYYIYCKRHFSETKHLLSNKVEPRLLREMMNFSGWTLFVTIADICVTTGINMMINSFFSAIVNAARGIAVQVQGAVDQFRGNLQTALNPQITKQYAAENQEYMYKLMYASSKFSTYILLLISLPIMFAADYILNLWLVEVPPFTSVFLIYVLVACIIDGISNPFVTAVGATGRIRKFQTIVGVTKLLTIPLCYLFLQMGCNPETLFLIYMICTVCVVGTRIYIGARTVNLAMAKVYINIFRPIILVTVLCVVFVYGISFLQNNTFVVFLLYCVLSVCTMGAIIFCVGMNIDEKKYLVGMIHLKILRK</sequence>
<feature type="transmembrane region" description="Helical" evidence="6">
    <location>
        <begin position="466"/>
        <end position="491"/>
    </location>
</feature>
<dbReference type="GO" id="GO:0005886">
    <property type="term" value="C:plasma membrane"/>
    <property type="evidence" value="ECO:0007669"/>
    <property type="project" value="UniProtKB-SubCell"/>
</dbReference>
<evidence type="ECO:0000256" key="1">
    <source>
        <dbReference type="ARBA" id="ARBA00004651"/>
    </source>
</evidence>
<reference evidence="7 8" key="1">
    <citation type="journal article" date="2019" name="Nat. Med.">
        <title>A library of human gut bacterial isolates paired with longitudinal multiomics data enables mechanistic microbiome research.</title>
        <authorList>
            <person name="Poyet M."/>
            <person name="Groussin M."/>
            <person name="Gibbons S.M."/>
            <person name="Avila-Pacheco J."/>
            <person name="Jiang X."/>
            <person name="Kearney S.M."/>
            <person name="Perrotta A.R."/>
            <person name="Berdy B."/>
            <person name="Zhao S."/>
            <person name="Lieberman T.D."/>
            <person name="Swanson P.K."/>
            <person name="Smith M."/>
            <person name="Roesemann S."/>
            <person name="Alexander J.E."/>
            <person name="Rich S.A."/>
            <person name="Livny J."/>
            <person name="Vlamakis H."/>
            <person name="Clish C."/>
            <person name="Bullock K."/>
            <person name="Deik A."/>
            <person name="Scott J."/>
            <person name="Pierce K.A."/>
            <person name="Xavier R.J."/>
            <person name="Alm E.J."/>
        </authorList>
    </citation>
    <scope>NUCLEOTIDE SEQUENCE [LARGE SCALE GENOMIC DNA]</scope>
    <source>
        <strain evidence="7 8">BIOML-A16</strain>
    </source>
</reference>
<evidence type="ECO:0000256" key="2">
    <source>
        <dbReference type="ARBA" id="ARBA00022475"/>
    </source>
</evidence>
<organism evidence="7 8">
    <name type="scientific">Bacteroides xylanisolvens</name>
    <dbReference type="NCBI Taxonomy" id="371601"/>
    <lineage>
        <taxon>Bacteria</taxon>
        <taxon>Pseudomonadati</taxon>
        <taxon>Bacteroidota</taxon>
        <taxon>Bacteroidia</taxon>
        <taxon>Bacteroidales</taxon>
        <taxon>Bacteroidaceae</taxon>
        <taxon>Bacteroides</taxon>
    </lineage>
</organism>
<dbReference type="PANTHER" id="PTHR30250:SF26">
    <property type="entry name" value="PSMA PROTEIN"/>
    <property type="match status" value="1"/>
</dbReference>
<feature type="transmembrane region" description="Helical" evidence="6">
    <location>
        <begin position="88"/>
        <end position="113"/>
    </location>
</feature>
<feature type="transmembrane region" description="Helical" evidence="6">
    <location>
        <begin position="128"/>
        <end position="147"/>
    </location>
</feature>
<keyword evidence="5 6" id="KW-0472">Membrane</keyword>
<keyword evidence="4 6" id="KW-1133">Transmembrane helix</keyword>
<feature type="transmembrane region" description="Helical" evidence="6">
    <location>
        <begin position="159"/>
        <end position="179"/>
    </location>
</feature>
<proteinExistence type="predicted"/>
<evidence type="ECO:0000256" key="4">
    <source>
        <dbReference type="ARBA" id="ARBA00022989"/>
    </source>
</evidence>
<feature type="transmembrane region" description="Helical" evidence="6">
    <location>
        <begin position="12"/>
        <end position="33"/>
    </location>
</feature>
<feature type="transmembrane region" description="Helical" evidence="6">
    <location>
        <begin position="45"/>
        <end position="67"/>
    </location>
</feature>